<reference evidence="9" key="2">
    <citation type="submission" date="2016-04" db="EMBL/GenBank/DDBJ databases">
        <title>First Complete Genome Sequence of a Subdivision 6 Acidobacterium.</title>
        <authorList>
            <person name="Huang S."/>
            <person name="Vieira S."/>
            <person name="Bunk B."/>
            <person name="Riedel T."/>
            <person name="Sproeer C."/>
            <person name="Overmann J."/>
        </authorList>
    </citation>
    <scope>NUCLEOTIDE SEQUENCE [LARGE SCALE GENOMIC DNA]</scope>
    <source>
        <strain evidence="9">DSM 100886 HEG_-6_39</strain>
    </source>
</reference>
<keyword evidence="4 8" id="KW-0378">Hydrolase</keyword>
<feature type="domain" description="LD-carboxypeptidase C-terminal" evidence="7">
    <location>
        <begin position="162"/>
        <end position="278"/>
    </location>
</feature>
<evidence type="ECO:0000256" key="3">
    <source>
        <dbReference type="ARBA" id="ARBA00022670"/>
    </source>
</evidence>
<dbReference type="InterPro" id="IPR027478">
    <property type="entry name" value="LdcA_N"/>
</dbReference>
<dbReference type="InterPro" id="IPR040921">
    <property type="entry name" value="Peptidase_S66C"/>
</dbReference>
<dbReference type="InterPro" id="IPR003507">
    <property type="entry name" value="S66_fam"/>
</dbReference>
<organism evidence="8 9">
    <name type="scientific">Luteitalea pratensis</name>
    <dbReference type="NCBI Taxonomy" id="1855912"/>
    <lineage>
        <taxon>Bacteria</taxon>
        <taxon>Pseudomonadati</taxon>
        <taxon>Acidobacteriota</taxon>
        <taxon>Vicinamibacteria</taxon>
        <taxon>Vicinamibacterales</taxon>
        <taxon>Vicinamibacteraceae</taxon>
        <taxon>Luteitalea</taxon>
    </lineage>
</organism>
<dbReference type="RefSeq" id="WP_110172554.1">
    <property type="nucleotide sequence ID" value="NZ_CP015136.1"/>
</dbReference>
<dbReference type="InterPro" id="IPR040449">
    <property type="entry name" value="Peptidase_S66_N"/>
</dbReference>
<name>A0A143PQR9_LUTPR</name>
<keyword evidence="2 8" id="KW-0121">Carboxypeptidase</keyword>
<reference evidence="8 9" key="1">
    <citation type="journal article" date="2016" name="Genome Announc.">
        <title>First Complete Genome Sequence of a Subdivision 6 Acidobacterium Strain.</title>
        <authorList>
            <person name="Huang S."/>
            <person name="Vieira S."/>
            <person name="Bunk B."/>
            <person name="Riedel T."/>
            <person name="Sproer C."/>
            <person name="Overmann J."/>
        </authorList>
    </citation>
    <scope>NUCLEOTIDE SEQUENCE [LARGE SCALE GENOMIC DNA]</scope>
    <source>
        <strain evidence="9">DSM 100886 HEG_-6_39</strain>
    </source>
</reference>
<accession>A0A143PQR9</accession>
<dbReference type="OrthoDB" id="9807329at2"/>
<gene>
    <name evidence="8" type="ORF">LuPra_04206</name>
</gene>
<dbReference type="EC" id="3.4.17.13" evidence="8"/>
<proteinExistence type="inferred from homology"/>
<dbReference type="SUPFAM" id="SSF52317">
    <property type="entry name" value="Class I glutamine amidotransferase-like"/>
    <property type="match status" value="1"/>
</dbReference>
<sequence length="294" mass="30196">MTLASPCRSEDVAAGADQLRTLGFEPVVIAQVNAGPGPAYVAGAPMSRAAQLRDALVDPGIAAVIATRGGYGSAQLLPFLDWAEVRAARTLLIGYSDITALLDAFAGRAGLVSVHGPMAEGRLARGASAFDPDSFLRIVGEPVPFGKIAAPRARTLQPGAARGVLRGGTLTQIAALLGTPWAFVAAEPTILFVDEVNERPYRLDRLLWQLRAAGVFDGVSGVVLNELPGCDEPDGSVTALDAVRHALAGFDGPIVAGVPSGHTAGVMITLPIGVQVTLHAGTDVSLSIDEPAVA</sequence>
<dbReference type="CDD" id="cd07025">
    <property type="entry name" value="Peptidase_S66"/>
    <property type="match status" value="1"/>
</dbReference>
<evidence type="ECO:0000256" key="1">
    <source>
        <dbReference type="ARBA" id="ARBA00010233"/>
    </source>
</evidence>
<comment type="similarity">
    <text evidence="1">Belongs to the peptidase S66 family.</text>
</comment>
<dbReference type="PIRSF" id="PIRSF028757">
    <property type="entry name" value="LD-carboxypeptidase"/>
    <property type="match status" value="1"/>
</dbReference>
<dbReference type="Proteomes" id="UP000076079">
    <property type="component" value="Chromosome"/>
</dbReference>
<dbReference type="AlphaFoldDB" id="A0A143PQR9"/>
<keyword evidence="5" id="KW-0720">Serine protease</keyword>
<dbReference type="InterPro" id="IPR029062">
    <property type="entry name" value="Class_I_gatase-like"/>
</dbReference>
<dbReference type="Gene3D" id="3.40.50.10740">
    <property type="entry name" value="Class I glutamine amidotransferase-like"/>
    <property type="match status" value="1"/>
</dbReference>
<evidence type="ECO:0000313" key="8">
    <source>
        <dbReference type="EMBL" id="AMY10962.1"/>
    </source>
</evidence>
<evidence type="ECO:0000256" key="5">
    <source>
        <dbReference type="ARBA" id="ARBA00022825"/>
    </source>
</evidence>
<dbReference type="SUPFAM" id="SSF141986">
    <property type="entry name" value="LD-carboxypeptidase A C-terminal domain-like"/>
    <property type="match status" value="1"/>
</dbReference>
<dbReference type="Pfam" id="PF17676">
    <property type="entry name" value="Peptidase_S66C"/>
    <property type="match status" value="1"/>
</dbReference>
<dbReference type="KEGG" id="abac:LuPra_04206"/>
<dbReference type="GO" id="GO:0106415">
    <property type="term" value="F:muramoyltetrapeptide carboxypeptidase activity"/>
    <property type="evidence" value="ECO:0007669"/>
    <property type="project" value="UniProtKB-EC"/>
</dbReference>
<keyword evidence="3" id="KW-0645">Protease</keyword>
<dbReference type="GO" id="GO:0008236">
    <property type="term" value="F:serine-type peptidase activity"/>
    <property type="evidence" value="ECO:0007669"/>
    <property type="project" value="UniProtKB-KW"/>
</dbReference>
<evidence type="ECO:0000256" key="2">
    <source>
        <dbReference type="ARBA" id="ARBA00022645"/>
    </source>
</evidence>
<keyword evidence="9" id="KW-1185">Reference proteome</keyword>
<dbReference type="Gene3D" id="3.50.30.60">
    <property type="entry name" value="LD-carboxypeptidase A C-terminal domain-like"/>
    <property type="match status" value="1"/>
</dbReference>
<dbReference type="InterPro" id="IPR027461">
    <property type="entry name" value="Carboxypeptidase_A_C_sf"/>
</dbReference>
<evidence type="ECO:0000259" key="7">
    <source>
        <dbReference type="Pfam" id="PF17676"/>
    </source>
</evidence>
<evidence type="ECO:0000313" key="9">
    <source>
        <dbReference type="Proteomes" id="UP000076079"/>
    </source>
</evidence>
<evidence type="ECO:0000259" key="6">
    <source>
        <dbReference type="Pfam" id="PF02016"/>
    </source>
</evidence>
<dbReference type="STRING" id="1855912.LuPra_04206"/>
<feature type="domain" description="LD-carboxypeptidase N-terminal" evidence="6">
    <location>
        <begin position="3"/>
        <end position="116"/>
    </location>
</feature>
<dbReference type="PANTHER" id="PTHR30237">
    <property type="entry name" value="MURAMOYLTETRAPEPTIDE CARBOXYPEPTIDASE"/>
    <property type="match status" value="1"/>
</dbReference>
<dbReference type="EMBL" id="CP015136">
    <property type="protein sequence ID" value="AMY10962.1"/>
    <property type="molecule type" value="Genomic_DNA"/>
</dbReference>
<dbReference type="PANTHER" id="PTHR30237:SF2">
    <property type="entry name" value="MUREIN TETRAPEPTIDE CARBOXYPEPTIDASE"/>
    <property type="match status" value="1"/>
</dbReference>
<dbReference type="PATRIC" id="fig|1813736.3.peg.4445"/>
<dbReference type="Pfam" id="PF02016">
    <property type="entry name" value="Peptidase_S66"/>
    <property type="match status" value="1"/>
</dbReference>
<evidence type="ECO:0000256" key="4">
    <source>
        <dbReference type="ARBA" id="ARBA00022801"/>
    </source>
</evidence>
<dbReference type="GO" id="GO:0006508">
    <property type="term" value="P:proteolysis"/>
    <property type="evidence" value="ECO:0007669"/>
    <property type="project" value="UniProtKB-KW"/>
</dbReference>
<protein>
    <submittedName>
        <fullName evidence="8">Murein tetrapeptide carboxypeptidase</fullName>
        <ecNumber evidence="8">3.4.17.13</ecNumber>
    </submittedName>
</protein>